<protein>
    <submittedName>
        <fullName evidence="2">Uncharacterized protein</fullName>
    </submittedName>
</protein>
<name>Q0UKC7_PHANO</name>
<dbReference type="GeneID" id="5975007"/>
<dbReference type="RefSeq" id="XP_001798114.1">
    <property type="nucleotide sequence ID" value="XM_001798062.1"/>
</dbReference>
<sequence>MTKLVDSTRHQQRQILPTHEHKTTSNSLPQTPLFRNASKHWHQPDAPSTLSQGRSTATK</sequence>
<reference evidence="3" key="1">
    <citation type="journal article" date="2007" name="Plant Cell">
        <title>Dothideomycete-plant interactions illuminated by genome sequencing and EST analysis of the wheat pathogen Stagonospora nodorum.</title>
        <authorList>
            <person name="Hane J.K."/>
            <person name="Lowe R.G."/>
            <person name="Solomon P.S."/>
            <person name="Tan K.C."/>
            <person name="Schoch C.L."/>
            <person name="Spatafora J.W."/>
            <person name="Crous P.W."/>
            <person name="Kodira C."/>
            <person name="Birren B.W."/>
            <person name="Galagan J.E."/>
            <person name="Torriani S.F."/>
            <person name="McDonald B.A."/>
            <person name="Oliver R.P."/>
        </authorList>
    </citation>
    <scope>NUCLEOTIDE SEQUENCE [LARGE SCALE GENOMIC DNA]</scope>
    <source>
        <strain evidence="3">SN15 / ATCC MYA-4574 / FGSC 10173</strain>
    </source>
</reference>
<dbReference type="HOGENOM" id="CLU_2961583_0_0_1"/>
<dbReference type="Proteomes" id="UP000001055">
    <property type="component" value="Unassembled WGS sequence"/>
</dbReference>
<dbReference type="KEGG" id="pno:SNOG_07787"/>
<feature type="region of interest" description="Disordered" evidence="1">
    <location>
        <begin position="1"/>
        <end position="59"/>
    </location>
</feature>
<feature type="compositionally biased region" description="Polar residues" evidence="1">
    <location>
        <begin position="46"/>
        <end position="59"/>
    </location>
</feature>
<accession>Q0UKC7</accession>
<evidence type="ECO:0000313" key="3">
    <source>
        <dbReference type="Proteomes" id="UP000001055"/>
    </source>
</evidence>
<gene>
    <name evidence="2" type="ORF">SNOG_07787</name>
</gene>
<organism evidence="2 3">
    <name type="scientific">Phaeosphaeria nodorum (strain SN15 / ATCC MYA-4574 / FGSC 10173)</name>
    <name type="common">Glume blotch fungus</name>
    <name type="synonym">Parastagonospora nodorum</name>
    <dbReference type="NCBI Taxonomy" id="321614"/>
    <lineage>
        <taxon>Eukaryota</taxon>
        <taxon>Fungi</taxon>
        <taxon>Dikarya</taxon>
        <taxon>Ascomycota</taxon>
        <taxon>Pezizomycotina</taxon>
        <taxon>Dothideomycetes</taxon>
        <taxon>Pleosporomycetidae</taxon>
        <taxon>Pleosporales</taxon>
        <taxon>Pleosporineae</taxon>
        <taxon>Phaeosphaeriaceae</taxon>
        <taxon>Parastagonospora</taxon>
    </lineage>
</organism>
<dbReference type="InParanoid" id="Q0UKC7"/>
<dbReference type="EMBL" id="CH445335">
    <property type="protein sequence ID" value="EAT85253.1"/>
    <property type="molecule type" value="Genomic_DNA"/>
</dbReference>
<dbReference type="AlphaFoldDB" id="Q0UKC7"/>
<proteinExistence type="predicted"/>
<evidence type="ECO:0000313" key="2">
    <source>
        <dbReference type="EMBL" id="EAT85253.1"/>
    </source>
</evidence>
<evidence type="ECO:0000256" key="1">
    <source>
        <dbReference type="SAM" id="MobiDB-lite"/>
    </source>
</evidence>